<evidence type="ECO:0000313" key="4">
    <source>
        <dbReference type="EMBL" id="NGY05650.1"/>
    </source>
</evidence>
<dbReference type="RefSeq" id="WP_166257562.1">
    <property type="nucleotide sequence ID" value="NZ_JAAMOW010000006.1"/>
</dbReference>
<accession>A0A6M2BTI7</accession>
<dbReference type="Gene3D" id="1.10.357.10">
    <property type="entry name" value="Tetracycline Repressor, domain 2"/>
    <property type="match status" value="1"/>
</dbReference>
<evidence type="ECO:0000313" key="5">
    <source>
        <dbReference type="Proteomes" id="UP000472676"/>
    </source>
</evidence>
<comment type="caution">
    <text evidence="4">The sequence shown here is derived from an EMBL/GenBank/DDBJ whole genome shotgun (WGS) entry which is preliminary data.</text>
</comment>
<feature type="DNA-binding region" description="H-T-H motif" evidence="2">
    <location>
        <begin position="34"/>
        <end position="53"/>
    </location>
</feature>
<dbReference type="PANTHER" id="PTHR30055">
    <property type="entry name" value="HTH-TYPE TRANSCRIPTIONAL REGULATOR RUTR"/>
    <property type="match status" value="1"/>
</dbReference>
<dbReference type="EMBL" id="JAAMOW010000006">
    <property type="protein sequence ID" value="NGY05650.1"/>
    <property type="molecule type" value="Genomic_DNA"/>
</dbReference>
<dbReference type="PANTHER" id="PTHR30055:SF237">
    <property type="entry name" value="TRANSCRIPTIONAL REPRESSOR MCE3R"/>
    <property type="match status" value="1"/>
</dbReference>
<name>A0A6M2BTI7_9GAMM</name>
<sequence length="217" mass="23574">MPASAVEAKQNLTAEAWAEAALDAIANGGLDAVAVEPLARSLGVTKGSFYWHFANRDALLRAALARWEQAETDDIVARIGPEPDPYARIVKLFKAANASYRAGRLYLAIAAAEDKPVVQAFVRRVSERRMNYLYDCYCALGFAPALARHWARFAYATFMGNLQIGRDTPDLMPTDAEFSEYVKLMIKTLIPRSASAVAGQDHPSFSADPVSSGATGD</sequence>
<evidence type="ECO:0000256" key="1">
    <source>
        <dbReference type="ARBA" id="ARBA00023125"/>
    </source>
</evidence>
<dbReference type="SUPFAM" id="SSF46689">
    <property type="entry name" value="Homeodomain-like"/>
    <property type="match status" value="1"/>
</dbReference>
<dbReference type="Proteomes" id="UP000472676">
    <property type="component" value="Unassembled WGS sequence"/>
</dbReference>
<dbReference type="InterPro" id="IPR050109">
    <property type="entry name" value="HTH-type_TetR-like_transc_reg"/>
</dbReference>
<proteinExistence type="predicted"/>
<keyword evidence="1 2" id="KW-0238">DNA-binding</keyword>
<reference evidence="4 5" key="1">
    <citation type="journal article" date="2014" name="Int. J. Syst. Evol. Microbiol.">
        <title>Solimonas terrae sp. nov., isolated from soil.</title>
        <authorList>
            <person name="Kim S.J."/>
            <person name="Moon J.Y."/>
            <person name="Weon H.Y."/>
            <person name="Ahn J.H."/>
            <person name="Chen W.M."/>
            <person name="Kwon S.W."/>
        </authorList>
    </citation>
    <scope>NUCLEOTIDE SEQUENCE [LARGE SCALE GENOMIC DNA]</scope>
    <source>
        <strain evidence="4 5">KIS83-12</strain>
    </source>
</reference>
<dbReference type="PROSITE" id="PS50977">
    <property type="entry name" value="HTH_TETR_2"/>
    <property type="match status" value="1"/>
</dbReference>
<dbReference type="GO" id="GO:0000976">
    <property type="term" value="F:transcription cis-regulatory region binding"/>
    <property type="evidence" value="ECO:0007669"/>
    <property type="project" value="TreeGrafter"/>
</dbReference>
<protein>
    <submittedName>
        <fullName evidence="4">TetR/AcrR family transcriptional regulator</fullName>
    </submittedName>
</protein>
<dbReference type="GO" id="GO:0003700">
    <property type="term" value="F:DNA-binding transcription factor activity"/>
    <property type="evidence" value="ECO:0007669"/>
    <property type="project" value="TreeGrafter"/>
</dbReference>
<organism evidence="4 5">
    <name type="scientific">Solimonas terrae</name>
    <dbReference type="NCBI Taxonomy" id="1396819"/>
    <lineage>
        <taxon>Bacteria</taxon>
        <taxon>Pseudomonadati</taxon>
        <taxon>Pseudomonadota</taxon>
        <taxon>Gammaproteobacteria</taxon>
        <taxon>Nevskiales</taxon>
        <taxon>Nevskiaceae</taxon>
        <taxon>Solimonas</taxon>
    </lineage>
</organism>
<keyword evidence="5" id="KW-1185">Reference proteome</keyword>
<dbReference type="InterPro" id="IPR009057">
    <property type="entry name" value="Homeodomain-like_sf"/>
</dbReference>
<dbReference type="InterPro" id="IPR001647">
    <property type="entry name" value="HTH_TetR"/>
</dbReference>
<evidence type="ECO:0000256" key="2">
    <source>
        <dbReference type="PROSITE-ProRule" id="PRU00335"/>
    </source>
</evidence>
<feature type="domain" description="HTH tetR-type" evidence="3">
    <location>
        <begin position="11"/>
        <end position="71"/>
    </location>
</feature>
<dbReference type="Pfam" id="PF00440">
    <property type="entry name" value="TetR_N"/>
    <property type="match status" value="1"/>
</dbReference>
<dbReference type="AlphaFoldDB" id="A0A6M2BTI7"/>
<evidence type="ECO:0000259" key="3">
    <source>
        <dbReference type="PROSITE" id="PS50977"/>
    </source>
</evidence>
<gene>
    <name evidence="4" type="ORF">G7Y85_12825</name>
</gene>